<sequence>MNIKLSKQLESETRNGGSFAKYFDGINKKEFAKKAISSIKKKRREIVTISRWNYVVPFIIFAGLFLTIFSSLFNLQVVKGKELYERSVNNKLEVTNIPANRGVIFDRNGNKIAENIPSINITIDLREYKKDDGIDYNLLRGTLERVDKILPEKYKKQSSTEKVFTALDKMNETEKVLARTFVLAHGVDNETAIQVKSKYDELKGITVDNASQRYYSGGLSLAHILGYTGDVYAEDLEKLDYVDFDDVIGKSGVEKVYDKELFGLDGKKAVEVDGLGNVVADNDVIISEPKSGQSLYLSIDKNAQNQMYKILEKGSKTYKATGAAGILEDVNTGEIIVMTSYPGYDNNKFIGGISAKEYSRLLNDKRAPLNNRPIAAQIPPGSTFKTIIAAASLDAGAIDRSTVYVSRANYTFSNGARFQEYQDHVYGPLTVVDALSVSSNLFFCEVIRNWDMNELVPYLEKFGIGQYTYIDVPGEGSGTLPSPANKIKLANSTNPWLDPIWYPEGDSCNSVIGQGITTVTPIQMVNWISAIANGGTLNTPHVAKRLVSPDGSESDVQSEPLRKNIISSSALKIVREGMWASVNGPRRVVFPLTDAKVEVAGKTGTAEFGKVNSKGIYEHTHAWVTGFFPYDKPKYAFTIFMEDGGESYNAAKLAREFIDWWVGYGKK</sequence>
<dbReference type="InterPro" id="IPR050515">
    <property type="entry name" value="Beta-lactam/transpept"/>
</dbReference>
<dbReference type="InterPro" id="IPR012338">
    <property type="entry name" value="Beta-lactam/transpept-like"/>
</dbReference>
<proteinExistence type="predicted"/>
<feature type="domain" description="Penicillin-binding protein transpeptidase" evidence="4">
    <location>
        <begin position="326"/>
        <end position="656"/>
    </location>
</feature>
<evidence type="ECO:0000256" key="3">
    <source>
        <dbReference type="SAM" id="Phobius"/>
    </source>
</evidence>
<dbReference type="Gene3D" id="3.40.710.10">
    <property type="entry name" value="DD-peptidase/beta-lactamase superfamily"/>
    <property type="match status" value="1"/>
</dbReference>
<dbReference type="AlphaFoldDB" id="A0A0G0QXK4"/>
<dbReference type="Proteomes" id="UP000034799">
    <property type="component" value="Unassembled WGS sequence"/>
</dbReference>
<keyword evidence="2 3" id="KW-0472">Membrane</keyword>
<accession>A0A0G0QXK4</accession>
<dbReference type="Pfam" id="PF03717">
    <property type="entry name" value="PBP_dimer"/>
    <property type="match status" value="1"/>
</dbReference>
<reference evidence="6 7" key="1">
    <citation type="journal article" date="2015" name="Nature">
        <title>rRNA introns, odd ribosomes, and small enigmatic genomes across a large radiation of phyla.</title>
        <authorList>
            <person name="Brown C.T."/>
            <person name="Hug L.A."/>
            <person name="Thomas B.C."/>
            <person name="Sharon I."/>
            <person name="Castelle C.J."/>
            <person name="Singh A."/>
            <person name="Wilkins M.J."/>
            <person name="Williams K.H."/>
            <person name="Banfield J.F."/>
        </authorList>
    </citation>
    <scope>NUCLEOTIDE SEQUENCE [LARGE SCALE GENOMIC DNA]</scope>
</reference>
<comment type="subcellular location">
    <subcellularLocation>
        <location evidence="1">Membrane</location>
    </subcellularLocation>
</comment>
<dbReference type="GO" id="GO:0005886">
    <property type="term" value="C:plasma membrane"/>
    <property type="evidence" value="ECO:0007669"/>
    <property type="project" value="TreeGrafter"/>
</dbReference>
<dbReference type="PANTHER" id="PTHR30627">
    <property type="entry name" value="PEPTIDOGLYCAN D,D-TRANSPEPTIDASE"/>
    <property type="match status" value="1"/>
</dbReference>
<protein>
    <submittedName>
        <fullName evidence="6">Penicillin-binding protein 2</fullName>
    </submittedName>
</protein>
<dbReference type="InterPro" id="IPR005311">
    <property type="entry name" value="PBP_dimer"/>
</dbReference>
<dbReference type="EMBL" id="LBWK01000001">
    <property type="protein sequence ID" value="KKR06367.1"/>
    <property type="molecule type" value="Genomic_DNA"/>
</dbReference>
<dbReference type="InterPro" id="IPR001460">
    <property type="entry name" value="PCN-bd_Tpept"/>
</dbReference>
<evidence type="ECO:0000259" key="5">
    <source>
        <dbReference type="Pfam" id="PF03717"/>
    </source>
</evidence>
<feature type="domain" description="Penicillin-binding protein dimerisation" evidence="5">
    <location>
        <begin position="97"/>
        <end position="280"/>
    </location>
</feature>
<dbReference type="STRING" id="1619100.UT34_C0001G0407"/>
<evidence type="ECO:0000313" key="7">
    <source>
        <dbReference type="Proteomes" id="UP000034799"/>
    </source>
</evidence>
<dbReference type="GO" id="GO:0008658">
    <property type="term" value="F:penicillin binding"/>
    <property type="evidence" value="ECO:0007669"/>
    <property type="project" value="InterPro"/>
</dbReference>
<dbReference type="SUPFAM" id="SSF56601">
    <property type="entry name" value="beta-lactamase/transpeptidase-like"/>
    <property type="match status" value="1"/>
</dbReference>
<dbReference type="InterPro" id="IPR036138">
    <property type="entry name" value="PBP_dimer_sf"/>
</dbReference>
<feature type="transmembrane region" description="Helical" evidence="3">
    <location>
        <begin position="52"/>
        <end position="73"/>
    </location>
</feature>
<evidence type="ECO:0000313" key="6">
    <source>
        <dbReference type="EMBL" id="KKR06367.1"/>
    </source>
</evidence>
<evidence type="ECO:0000256" key="1">
    <source>
        <dbReference type="ARBA" id="ARBA00004370"/>
    </source>
</evidence>
<dbReference type="GO" id="GO:0071555">
    <property type="term" value="P:cell wall organization"/>
    <property type="evidence" value="ECO:0007669"/>
    <property type="project" value="TreeGrafter"/>
</dbReference>
<keyword evidence="3" id="KW-0812">Transmembrane</keyword>
<comment type="caution">
    <text evidence="6">The sequence shown here is derived from an EMBL/GenBank/DDBJ whole genome shotgun (WGS) entry which is preliminary data.</text>
</comment>
<dbReference type="Gene3D" id="3.90.1310.10">
    <property type="entry name" value="Penicillin-binding protein 2a (Domain 2)"/>
    <property type="match status" value="1"/>
</dbReference>
<dbReference type="SUPFAM" id="SSF56519">
    <property type="entry name" value="Penicillin binding protein dimerisation domain"/>
    <property type="match status" value="1"/>
</dbReference>
<name>A0A0G0QXK4_9BACT</name>
<keyword evidence="3" id="KW-1133">Transmembrane helix</keyword>
<organism evidence="6 7">
    <name type="scientific">candidate division WS6 bacterium GW2011_GWF2_39_15</name>
    <dbReference type="NCBI Taxonomy" id="1619100"/>
    <lineage>
        <taxon>Bacteria</taxon>
        <taxon>Candidatus Dojkabacteria</taxon>
    </lineage>
</organism>
<gene>
    <name evidence="6" type="ORF">UT34_C0001G0407</name>
</gene>
<evidence type="ECO:0000256" key="2">
    <source>
        <dbReference type="ARBA" id="ARBA00023136"/>
    </source>
</evidence>
<evidence type="ECO:0000259" key="4">
    <source>
        <dbReference type="Pfam" id="PF00905"/>
    </source>
</evidence>
<dbReference type="Pfam" id="PF00905">
    <property type="entry name" value="Transpeptidase"/>
    <property type="match status" value="1"/>
</dbReference>